<protein>
    <recommendedName>
        <fullName evidence="6 12">Dihydropteroate synthase</fullName>
        <shortName evidence="12">DHPS</shortName>
        <ecNumber evidence="5 12">2.5.1.15</ecNumber>
    </recommendedName>
    <alternativeName>
        <fullName evidence="11 12">Dihydropteroate pyrophosphorylase</fullName>
    </alternativeName>
</protein>
<dbReference type="CDD" id="cd00739">
    <property type="entry name" value="DHPS"/>
    <property type="match status" value="1"/>
</dbReference>
<comment type="similarity">
    <text evidence="4 12">Belongs to the DHPS family.</text>
</comment>
<keyword evidence="9 12" id="KW-0460">Magnesium</keyword>
<proteinExistence type="inferred from homology"/>
<dbReference type="AlphaFoldDB" id="A0A2K8KZW2"/>
<name>A0A2K8KZW2_MARES</name>
<keyword evidence="8 12" id="KW-0479">Metal-binding</keyword>
<dbReference type="GO" id="GO:0005829">
    <property type="term" value="C:cytosol"/>
    <property type="evidence" value="ECO:0007669"/>
    <property type="project" value="TreeGrafter"/>
</dbReference>
<dbReference type="OrthoDB" id="9811744at2"/>
<sequence length="295" mass="31226">MTSRWQRPANGDVWIMGVLNCTPDSFSDGGSFVDVEKAVTHGLTMKASGAAIVDVGGESTRPGSRPVALEDELQRVIPVVKGLVAAGCLVSIDTMKAEVMSQAVEAGAGMVNDVSALIHDADSLRVVAESGVDVCLMHMQGAPETMQQNPKYSGVLDEVALFFEQRIESCLKAGVAESSILLDPGIGFGKRLEDNLALIRGISEFKRRFSMPVLLGVSRKSFIGQLTGSPVEDREIETAVAGAIGILQGTDIVRVHDVSLQARAIRMASALSTLATGPDASILRDMEAMDVRTNG</sequence>
<evidence type="ECO:0000256" key="10">
    <source>
        <dbReference type="ARBA" id="ARBA00022909"/>
    </source>
</evidence>
<evidence type="ECO:0000256" key="9">
    <source>
        <dbReference type="ARBA" id="ARBA00022842"/>
    </source>
</evidence>
<dbReference type="GO" id="GO:0046872">
    <property type="term" value="F:metal ion binding"/>
    <property type="evidence" value="ECO:0007669"/>
    <property type="project" value="UniProtKB-KW"/>
</dbReference>
<keyword evidence="15" id="KW-1185">Reference proteome</keyword>
<evidence type="ECO:0000313" key="15">
    <source>
        <dbReference type="Proteomes" id="UP000231701"/>
    </source>
</evidence>
<dbReference type="InterPro" id="IPR011005">
    <property type="entry name" value="Dihydropteroate_synth-like_sf"/>
</dbReference>
<dbReference type="PROSITE" id="PS00792">
    <property type="entry name" value="DHPS_1"/>
    <property type="match status" value="1"/>
</dbReference>
<evidence type="ECO:0000256" key="8">
    <source>
        <dbReference type="ARBA" id="ARBA00022723"/>
    </source>
</evidence>
<evidence type="ECO:0000256" key="3">
    <source>
        <dbReference type="ARBA" id="ARBA00004763"/>
    </source>
</evidence>
<keyword evidence="7 12" id="KW-0808">Transferase</keyword>
<dbReference type="GO" id="GO:0046654">
    <property type="term" value="P:tetrahydrofolate biosynthetic process"/>
    <property type="evidence" value="ECO:0007669"/>
    <property type="project" value="UniProtKB-UniPathway"/>
</dbReference>
<dbReference type="NCBIfam" id="TIGR01496">
    <property type="entry name" value="DHPS"/>
    <property type="match status" value="1"/>
</dbReference>
<comment type="pathway">
    <text evidence="3 12">Cofactor biosynthesis; tetrahydrofolate biosynthesis; 7,8-dihydrofolate from 2-amino-4-hydroxy-6-hydroxymethyl-7,8-dihydropteridine diphosphate and 4-aminobenzoate: step 1/2.</text>
</comment>
<dbReference type="RefSeq" id="WP_100278311.1">
    <property type="nucleotide sequence ID" value="NZ_CP018799.1"/>
</dbReference>
<dbReference type="SUPFAM" id="SSF51717">
    <property type="entry name" value="Dihydropteroate synthetase-like"/>
    <property type="match status" value="1"/>
</dbReference>
<evidence type="ECO:0000256" key="5">
    <source>
        <dbReference type="ARBA" id="ARBA00012458"/>
    </source>
</evidence>
<accession>A0A2K8KZW2</accession>
<evidence type="ECO:0000256" key="7">
    <source>
        <dbReference type="ARBA" id="ARBA00022679"/>
    </source>
</evidence>
<evidence type="ECO:0000256" key="11">
    <source>
        <dbReference type="ARBA" id="ARBA00030193"/>
    </source>
</evidence>
<evidence type="ECO:0000259" key="13">
    <source>
        <dbReference type="PROSITE" id="PS50972"/>
    </source>
</evidence>
<reference evidence="14 15" key="1">
    <citation type="submission" date="2016-12" db="EMBL/GenBank/DDBJ databases">
        <title>Isolation and genomic insights into novel planktonic Zetaproteobacteria from stratified waters of the Chesapeake Bay.</title>
        <authorList>
            <person name="McAllister S.M."/>
            <person name="Kato S."/>
            <person name="Chan C.S."/>
            <person name="Chiu B.K."/>
            <person name="Field E.K."/>
        </authorList>
    </citation>
    <scope>NUCLEOTIDE SEQUENCE [LARGE SCALE GENOMIC DNA]</scope>
    <source>
        <strain evidence="14 15">CP-5</strain>
    </source>
</reference>
<comment type="cofactor">
    <cofactor evidence="2 12">
        <name>Mg(2+)</name>
        <dbReference type="ChEBI" id="CHEBI:18420"/>
    </cofactor>
</comment>
<evidence type="ECO:0000256" key="4">
    <source>
        <dbReference type="ARBA" id="ARBA00009503"/>
    </source>
</evidence>
<evidence type="ECO:0000256" key="2">
    <source>
        <dbReference type="ARBA" id="ARBA00001946"/>
    </source>
</evidence>
<evidence type="ECO:0000256" key="1">
    <source>
        <dbReference type="ARBA" id="ARBA00000012"/>
    </source>
</evidence>
<dbReference type="EC" id="2.5.1.15" evidence="5 12"/>
<dbReference type="FunFam" id="3.20.20.20:FF:000006">
    <property type="entry name" value="Dihydropteroate synthase"/>
    <property type="match status" value="1"/>
</dbReference>
<dbReference type="PANTHER" id="PTHR20941">
    <property type="entry name" value="FOLATE SYNTHESIS PROTEINS"/>
    <property type="match status" value="1"/>
</dbReference>
<dbReference type="InterPro" id="IPR000489">
    <property type="entry name" value="Pterin-binding_dom"/>
</dbReference>
<dbReference type="GO" id="GO:0046656">
    <property type="term" value="P:folic acid biosynthetic process"/>
    <property type="evidence" value="ECO:0007669"/>
    <property type="project" value="UniProtKB-KW"/>
</dbReference>
<evidence type="ECO:0000313" key="14">
    <source>
        <dbReference type="EMBL" id="ATX80558.1"/>
    </source>
</evidence>
<keyword evidence="10 12" id="KW-0289">Folate biosynthesis</keyword>
<dbReference type="InterPro" id="IPR045031">
    <property type="entry name" value="DHP_synth-like"/>
</dbReference>
<dbReference type="Proteomes" id="UP000231701">
    <property type="component" value="Chromosome"/>
</dbReference>
<dbReference type="GO" id="GO:0004156">
    <property type="term" value="F:dihydropteroate synthase activity"/>
    <property type="evidence" value="ECO:0007669"/>
    <property type="project" value="UniProtKB-EC"/>
</dbReference>
<dbReference type="InterPro" id="IPR006390">
    <property type="entry name" value="DHP_synth_dom"/>
</dbReference>
<dbReference type="Pfam" id="PF00809">
    <property type="entry name" value="Pterin_bind"/>
    <property type="match status" value="1"/>
</dbReference>
<evidence type="ECO:0000256" key="12">
    <source>
        <dbReference type="RuleBase" id="RU361205"/>
    </source>
</evidence>
<dbReference type="KEGG" id="maes:Ga0123461_2152"/>
<comment type="function">
    <text evidence="12">Catalyzes the condensation of para-aminobenzoate (pABA) with 6-hydroxymethyl-7,8-dihydropterin diphosphate (DHPt-PP) to form 7,8-dihydropteroate (H2Pte), the immediate precursor of folate derivatives.</text>
</comment>
<evidence type="ECO:0000256" key="6">
    <source>
        <dbReference type="ARBA" id="ARBA00016919"/>
    </source>
</evidence>
<feature type="domain" description="Pterin-binding" evidence="13">
    <location>
        <begin position="13"/>
        <end position="266"/>
    </location>
</feature>
<dbReference type="Gene3D" id="3.20.20.20">
    <property type="entry name" value="Dihydropteroate synthase-like"/>
    <property type="match status" value="1"/>
</dbReference>
<gene>
    <name evidence="14" type="ORF">Ga0123461_2152</name>
</gene>
<dbReference type="PROSITE" id="PS00793">
    <property type="entry name" value="DHPS_2"/>
    <property type="match status" value="1"/>
</dbReference>
<comment type="catalytic activity">
    <reaction evidence="1">
        <text>(7,8-dihydropterin-6-yl)methyl diphosphate + 4-aminobenzoate = 7,8-dihydropteroate + diphosphate</text>
        <dbReference type="Rhea" id="RHEA:19949"/>
        <dbReference type="ChEBI" id="CHEBI:17836"/>
        <dbReference type="ChEBI" id="CHEBI:17839"/>
        <dbReference type="ChEBI" id="CHEBI:33019"/>
        <dbReference type="ChEBI" id="CHEBI:72950"/>
        <dbReference type="EC" id="2.5.1.15"/>
    </reaction>
</comment>
<dbReference type="UniPathway" id="UPA00077">
    <property type="reaction ID" value="UER00156"/>
</dbReference>
<dbReference type="EMBL" id="CP018799">
    <property type="protein sequence ID" value="ATX80558.1"/>
    <property type="molecule type" value="Genomic_DNA"/>
</dbReference>
<organism evidence="14 15">
    <name type="scientific">Mariprofundus aestuarium</name>
    <dbReference type="NCBI Taxonomy" id="1921086"/>
    <lineage>
        <taxon>Bacteria</taxon>
        <taxon>Pseudomonadati</taxon>
        <taxon>Pseudomonadota</taxon>
        <taxon>Candidatius Mariprofundia</taxon>
        <taxon>Mariprofundales</taxon>
        <taxon>Mariprofundaceae</taxon>
        <taxon>Mariprofundus</taxon>
    </lineage>
</organism>
<dbReference type="PANTHER" id="PTHR20941:SF1">
    <property type="entry name" value="FOLIC ACID SYNTHESIS PROTEIN FOL1"/>
    <property type="match status" value="1"/>
</dbReference>
<dbReference type="PROSITE" id="PS50972">
    <property type="entry name" value="PTERIN_BINDING"/>
    <property type="match status" value="1"/>
</dbReference>